<evidence type="ECO:0000313" key="2">
    <source>
        <dbReference type="Proteomes" id="UP001141806"/>
    </source>
</evidence>
<sequence length="107" mass="11706">MKALDLQSILQNLPRAIPDLGFSSGDVVSYSTESSIGVDSDVYSAKSFENQQKLIVQMPASPEEESSTHAEPSSDTQLVAVVFDSKPASANENEIHGNRRFLPLPRW</sequence>
<proteinExistence type="predicted"/>
<dbReference type="EMBL" id="JAMYWD010000011">
    <property type="protein sequence ID" value="KAJ4956746.1"/>
    <property type="molecule type" value="Genomic_DNA"/>
</dbReference>
<name>A0A9Q0JYM3_9MAGN</name>
<comment type="caution">
    <text evidence="1">The sequence shown here is derived from an EMBL/GenBank/DDBJ whole genome shotgun (WGS) entry which is preliminary data.</text>
</comment>
<organism evidence="1 2">
    <name type="scientific">Protea cynaroides</name>
    <dbReference type="NCBI Taxonomy" id="273540"/>
    <lineage>
        <taxon>Eukaryota</taxon>
        <taxon>Viridiplantae</taxon>
        <taxon>Streptophyta</taxon>
        <taxon>Embryophyta</taxon>
        <taxon>Tracheophyta</taxon>
        <taxon>Spermatophyta</taxon>
        <taxon>Magnoliopsida</taxon>
        <taxon>Proteales</taxon>
        <taxon>Proteaceae</taxon>
        <taxon>Protea</taxon>
    </lineage>
</organism>
<accession>A0A9Q0JYM3</accession>
<dbReference type="AlphaFoldDB" id="A0A9Q0JYM3"/>
<evidence type="ECO:0000313" key="1">
    <source>
        <dbReference type="EMBL" id="KAJ4956746.1"/>
    </source>
</evidence>
<dbReference type="Proteomes" id="UP001141806">
    <property type="component" value="Unassembled WGS sequence"/>
</dbReference>
<protein>
    <submittedName>
        <fullName evidence="1">Uncharacterized protein</fullName>
    </submittedName>
</protein>
<gene>
    <name evidence="1" type="ORF">NE237_013529</name>
</gene>
<keyword evidence="2" id="KW-1185">Reference proteome</keyword>
<reference evidence="1" key="1">
    <citation type="journal article" date="2023" name="Plant J.">
        <title>The genome of the king protea, Protea cynaroides.</title>
        <authorList>
            <person name="Chang J."/>
            <person name="Duong T.A."/>
            <person name="Schoeman C."/>
            <person name="Ma X."/>
            <person name="Roodt D."/>
            <person name="Barker N."/>
            <person name="Li Z."/>
            <person name="Van de Peer Y."/>
            <person name="Mizrachi E."/>
        </authorList>
    </citation>
    <scope>NUCLEOTIDE SEQUENCE</scope>
    <source>
        <tissue evidence="1">Young leaves</tissue>
    </source>
</reference>